<keyword evidence="8 9" id="KW-0051">Antiviral defense</keyword>
<organism evidence="10">
    <name type="scientific">Collinsella aerofaciens</name>
    <dbReference type="NCBI Taxonomy" id="74426"/>
    <lineage>
        <taxon>Bacteria</taxon>
        <taxon>Bacillati</taxon>
        <taxon>Actinomycetota</taxon>
        <taxon>Coriobacteriia</taxon>
        <taxon>Coriobacteriales</taxon>
        <taxon>Coriobacteriaceae</taxon>
        <taxon>Collinsella</taxon>
    </lineage>
</organism>
<keyword evidence="7 9" id="KW-0460">Magnesium</keyword>
<keyword evidence="5 9" id="KW-0255">Endonuclease</keyword>
<dbReference type="EMBL" id="CACRTW010000049">
    <property type="protein sequence ID" value="VYU35464.1"/>
    <property type="molecule type" value="Genomic_DNA"/>
</dbReference>
<dbReference type="AlphaFoldDB" id="A0A6N3E6H5"/>
<protein>
    <recommendedName>
        <fullName evidence="9">CRISPR-associated endoribonuclease Cas2</fullName>
        <ecNumber evidence="9">3.1.-.-</ecNumber>
    </recommendedName>
</protein>
<reference evidence="10" key="1">
    <citation type="submission" date="2019-11" db="EMBL/GenBank/DDBJ databases">
        <authorList>
            <person name="Feng L."/>
        </authorList>
    </citation>
    <scope>NUCLEOTIDE SEQUENCE</scope>
    <source>
        <strain evidence="10">CaerofaciensLFYP39</strain>
    </source>
</reference>
<dbReference type="EC" id="3.1.-.-" evidence="9"/>
<evidence type="ECO:0000256" key="7">
    <source>
        <dbReference type="ARBA" id="ARBA00022842"/>
    </source>
</evidence>
<proteinExistence type="inferred from homology"/>
<evidence type="ECO:0000256" key="6">
    <source>
        <dbReference type="ARBA" id="ARBA00022801"/>
    </source>
</evidence>
<feature type="binding site" evidence="9">
    <location>
        <position position="8"/>
    </location>
    <ligand>
        <name>Mg(2+)</name>
        <dbReference type="ChEBI" id="CHEBI:18420"/>
        <note>catalytic</note>
    </ligand>
</feature>
<dbReference type="SUPFAM" id="SSF143430">
    <property type="entry name" value="TTP0101/SSO1404-like"/>
    <property type="match status" value="1"/>
</dbReference>
<evidence type="ECO:0000256" key="9">
    <source>
        <dbReference type="HAMAP-Rule" id="MF_01471"/>
    </source>
</evidence>
<evidence type="ECO:0000256" key="4">
    <source>
        <dbReference type="ARBA" id="ARBA00022723"/>
    </source>
</evidence>
<evidence type="ECO:0000313" key="10">
    <source>
        <dbReference type="EMBL" id="VYU35464.1"/>
    </source>
</evidence>
<gene>
    <name evidence="9 10" type="primary">cas2</name>
    <name evidence="10" type="ORF">CALFYP39_02107</name>
</gene>
<dbReference type="NCBIfam" id="TIGR01573">
    <property type="entry name" value="cas2"/>
    <property type="match status" value="1"/>
</dbReference>
<evidence type="ECO:0000256" key="8">
    <source>
        <dbReference type="ARBA" id="ARBA00023118"/>
    </source>
</evidence>
<keyword evidence="4 9" id="KW-0479">Metal-binding</keyword>
<name>A0A6N3E6H5_9ACTN</name>
<dbReference type="Pfam" id="PF09827">
    <property type="entry name" value="CRISPR_Cas2"/>
    <property type="match status" value="1"/>
</dbReference>
<dbReference type="GO" id="GO:0051607">
    <property type="term" value="P:defense response to virus"/>
    <property type="evidence" value="ECO:0007669"/>
    <property type="project" value="UniProtKB-UniRule"/>
</dbReference>
<comment type="subunit">
    <text evidence="9">Homodimer, forms a heterotetramer with a Cas1 homodimer.</text>
</comment>
<dbReference type="HAMAP" id="MF_01471">
    <property type="entry name" value="Cas2"/>
    <property type="match status" value="1"/>
</dbReference>
<dbReference type="InterPro" id="IPR021127">
    <property type="entry name" value="CRISPR_associated_Cas2"/>
</dbReference>
<keyword evidence="6 9" id="KW-0378">Hydrolase</keyword>
<evidence type="ECO:0000256" key="2">
    <source>
        <dbReference type="ARBA" id="ARBA00009959"/>
    </source>
</evidence>
<dbReference type="RefSeq" id="WP_421755253.1">
    <property type="nucleotide sequence ID" value="NZ_CACRTW010000049.1"/>
</dbReference>
<dbReference type="GO" id="GO:0046872">
    <property type="term" value="F:metal ion binding"/>
    <property type="evidence" value="ECO:0007669"/>
    <property type="project" value="UniProtKB-UniRule"/>
</dbReference>
<dbReference type="GO" id="GO:0043571">
    <property type="term" value="P:maintenance of CRISPR repeat elements"/>
    <property type="evidence" value="ECO:0007669"/>
    <property type="project" value="UniProtKB-UniRule"/>
</dbReference>
<comment type="similarity">
    <text evidence="2 9">Belongs to the CRISPR-associated endoribonuclease Cas2 protein family.</text>
</comment>
<keyword evidence="3 9" id="KW-0540">Nuclease</keyword>
<sequence>MRIIVMYDLPVGEAQDRHEYSRFRQFLARDGYTRLQNSVYTRLAVDTKNAEAAIVRLKANLPEAGLVQVLRLSEASF</sequence>
<comment type="cofactor">
    <cofactor evidence="1 9">
        <name>Mg(2+)</name>
        <dbReference type="ChEBI" id="CHEBI:18420"/>
    </cofactor>
</comment>
<evidence type="ECO:0000256" key="5">
    <source>
        <dbReference type="ARBA" id="ARBA00022759"/>
    </source>
</evidence>
<evidence type="ECO:0000256" key="1">
    <source>
        <dbReference type="ARBA" id="ARBA00001946"/>
    </source>
</evidence>
<accession>A0A6N3E6H5</accession>
<dbReference type="GO" id="GO:0004521">
    <property type="term" value="F:RNA endonuclease activity"/>
    <property type="evidence" value="ECO:0007669"/>
    <property type="project" value="InterPro"/>
</dbReference>
<evidence type="ECO:0000256" key="3">
    <source>
        <dbReference type="ARBA" id="ARBA00022722"/>
    </source>
</evidence>
<dbReference type="GO" id="GO:0016787">
    <property type="term" value="F:hydrolase activity"/>
    <property type="evidence" value="ECO:0007669"/>
    <property type="project" value="UniProtKB-KW"/>
</dbReference>
<dbReference type="InterPro" id="IPR019199">
    <property type="entry name" value="Virulence_VapD/CRISPR_Cas2"/>
</dbReference>
<comment type="function">
    <text evidence="9">CRISPR (clustered regularly interspaced short palindromic repeat), is an adaptive immune system that provides protection against mobile genetic elements (viruses, transposable elements and conjugative plasmids). CRISPR clusters contain sequences complementary to antecedent mobile elements and target invading nucleic acids. CRISPR clusters are transcribed and processed into CRISPR RNA (crRNA). Functions as a ssRNA-specific endoribonuclease. Involved in the integration of spacer DNA into the CRISPR cassette.</text>
</comment>